<dbReference type="Pfam" id="PF02769">
    <property type="entry name" value="AIRS_C"/>
    <property type="match status" value="1"/>
</dbReference>
<evidence type="ECO:0000259" key="3">
    <source>
        <dbReference type="Pfam" id="PF00586"/>
    </source>
</evidence>
<feature type="binding site" evidence="2">
    <location>
        <position position="221"/>
    </location>
    <ligand>
        <name>Mg(2+)</name>
        <dbReference type="ChEBI" id="CHEBI:18420"/>
        <label>5</label>
    </ligand>
</feature>
<dbReference type="CDD" id="cd02194">
    <property type="entry name" value="ThiL"/>
    <property type="match status" value="1"/>
</dbReference>
<feature type="binding site" evidence="2">
    <location>
        <position position="272"/>
    </location>
    <ligand>
        <name>substrate</name>
    </ligand>
</feature>
<feature type="binding site" evidence="2">
    <location>
        <position position="25"/>
    </location>
    <ligand>
        <name>Mg(2+)</name>
        <dbReference type="ChEBI" id="CHEBI:18420"/>
        <label>4</label>
    </ligand>
</feature>
<comment type="similarity">
    <text evidence="2">Belongs to the thiamine-monophosphate kinase family.</text>
</comment>
<dbReference type="GO" id="GO:0009228">
    <property type="term" value="P:thiamine biosynthetic process"/>
    <property type="evidence" value="ECO:0007669"/>
    <property type="project" value="UniProtKB-KW"/>
</dbReference>
<dbReference type="PIRSF" id="PIRSF005303">
    <property type="entry name" value="Thiam_monoph_kin"/>
    <property type="match status" value="1"/>
</dbReference>
<feature type="binding site" evidence="2">
    <location>
        <position position="42"/>
    </location>
    <ligand>
        <name>Mg(2+)</name>
        <dbReference type="ChEBI" id="CHEBI:18420"/>
        <label>1</label>
    </ligand>
</feature>
<evidence type="ECO:0000259" key="4">
    <source>
        <dbReference type="Pfam" id="PF02769"/>
    </source>
</evidence>
<organism evidence="5 6">
    <name type="scientific">Litorimonas taeanensis</name>
    <dbReference type="NCBI Taxonomy" id="568099"/>
    <lineage>
        <taxon>Bacteria</taxon>
        <taxon>Pseudomonadati</taxon>
        <taxon>Pseudomonadota</taxon>
        <taxon>Alphaproteobacteria</taxon>
        <taxon>Maricaulales</taxon>
        <taxon>Robiginitomaculaceae</taxon>
    </lineage>
</organism>
<dbReference type="GO" id="GO:0000287">
    <property type="term" value="F:magnesium ion binding"/>
    <property type="evidence" value="ECO:0007669"/>
    <property type="project" value="UniProtKB-UniRule"/>
</dbReference>
<feature type="binding site" evidence="2">
    <location>
        <position position="70"/>
    </location>
    <ligand>
        <name>Mg(2+)</name>
        <dbReference type="ChEBI" id="CHEBI:18420"/>
        <label>4</label>
    </ligand>
</feature>
<keyword evidence="2" id="KW-0460">Magnesium</keyword>
<dbReference type="GO" id="GO:0009229">
    <property type="term" value="P:thiamine diphosphate biosynthetic process"/>
    <property type="evidence" value="ECO:0007669"/>
    <property type="project" value="UniProtKB-UniRule"/>
</dbReference>
<keyword evidence="2" id="KW-0547">Nucleotide-binding</keyword>
<evidence type="ECO:0000313" key="6">
    <source>
        <dbReference type="Proteomes" id="UP000282211"/>
    </source>
</evidence>
<dbReference type="InParanoid" id="A0A420WKJ7"/>
<dbReference type="InterPro" id="IPR036921">
    <property type="entry name" value="PurM-like_N_sf"/>
</dbReference>
<dbReference type="Pfam" id="PF00586">
    <property type="entry name" value="AIRS"/>
    <property type="match status" value="1"/>
</dbReference>
<dbReference type="FunCoup" id="A0A420WKJ7">
    <property type="interactions" value="343"/>
</dbReference>
<dbReference type="NCBIfam" id="TIGR01379">
    <property type="entry name" value="thiL"/>
    <property type="match status" value="1"/>
</dbReference>
<dbReference type="GO" id="GO:0009030">
    <property type="term" value="F:thiamine-phosphate kinase activity"/>
    <property type="evidence" value="ECO:0007669"/>
    <property type="project" value="UniProtKB-UniRule"/>
</dbReference>
<feature type="binding site" evidence="2">
    <location>
        <position position="148"/>
    </location>
    <ligand>
        <name>ATP</name>
        <dbReference type="ChEBI" id="CHEBI:30616"/>
    </ligand>
</feature>
<dbReference type="PANTHER" id="PTHR30270">
    <property type="entry name" value="THIAMINE-MONOPHOSPHATE KINASE"/>
    <property type="match status" value="1"/>
</dbReference>
<feature type="binding site" evidence="2">
    <location>
        <begin position="121"/>
        <end position="122"/>
    </location>
    <ligand>
        <name>ATP</name>
        <dbReference type="ChEBI" id="CHEBI:30616"/>
    </ligand>
</feature>
<feature type="binding site" evidence="2">
    <location>
        <position position="122"/>
    </location>
    <ligand>
        <name>Mg(2+)</name>
        <dbReference type="ChEBI" id="CHEBI:18420"/>
        <label>1</label>
    </ligand>
</feature>
<evidence type="ECO:0000256" key="2">
    <source>
        <dbReference type="HAMAP-Rule" id="MF_02128"/>
    </source>
</evidence>
<dbReference type="Gene3D" id="3.30.1330.10">
    <property type="entry name" value="PurM-like, N-terminal domain"/>
    <property type="match status" value="1"/>
</dbReference>
<gene>
    <name evidence="2" type="primary">thiL</name>
    <name evidence="5" type="ORF">DES40_0745</name>
</gene>
<dbReference type="Proteomes" id="UP000282211">
    <property type="component" value="Unassembled WGS sequence"/>
</dbReference>
<dbReference type="AlphaFoldDB" id="A0A420WKJ7"/>
<keyword evidence="1 2" id="KW-0784">Thiamine biosynthesis</keyword>
<dbReference type="InterPro" id="IPR036676">
    <property type="entry name" value="PurM-like_C_sf"/>
</dbReference>
<accession>A0A420WKJ7</accession>
<dbReference type="RefSeq" id="WP_121099199.1">
    <property type="nucleotide sequence ID" value="NZ_RBII01000001.1"/>
</dbReference>
<dbReference type="EC" id="2.7.4.16" evidence="2"/>
<protein>
    <recommendedName>
        <fullName evidence="2">Thiamine-monophosphate kinase</fullName>
        <shortName evidence="2">TMP kinase</shortName>
        <shortName evidence="2">Thiamine-phosphate kinase</shortName>
        <ecNumber evidence="2">2.7.4.16</ecNumber>
    </recommendedName>
</protein>
<dbReference type="EMBL" id="RBII01000001">
    <property type="protein sequence ID" value="RKQ71425.1"/>
    <property type="molecule type" value="Genomic_DNA"/>
</dbReference>
<feature type="binding site" evidence="2">
    <location>
        <position position="49"/>
    </location>
    <ligand>
        <name>substrate</name>
    </ligand>
</feature>
<dbReference type="SUPFAM" id="SSF55326">
    <property type="entry name" value="PurM N-terminal domain-like"/>
    <property type="match status" value="1"/>
</dbReference>
<comment type="caution">
    <text evidence="5">The sequence shown here is derived from an EMBL/GenBank/DDBJ whole genome shotgun (WGS) entry which is preliminary data.</text>
</comment>
<dbReference type="PANTHER" id="PTHR30270:SF0">
    <property type="entry name" value="THIAMINE-MONOPHOSPHATE KINASE"/>
    <property type="match status" value="1"/>
</dbReference>
<comment type="miscellaneous">
    <text evidence="2">Reaction mechanism of ThiL seems to utilize a direct, inline transfer of the gamma-phosphate of ATP to TMP rather than a phosphorylated enzyme intermediate.</text>
</comment>
<evidence type="ECO:0000313" key="5">
    <source>
        <dbReference type="EMBL" id="RKQ71425.1"/>
    </source>
</evidence>
<dbReference type="GO" id="GO:0005524">
    <property type="term" value="F:ATP binding"/>
    <property type="evidence" value="ECO:0007669"/>
    <property type="project" value="UniProtKB-UniRule"/>
</dbReference>
<dbReference type="HAMAP" id="MF_02128">
    <property type="entry name" value="TMP_kinase"/>
    <property type="match status" value="1"/>
</dbReference>
<feature type="binding site" evidence="2">
    <location>
        <position position="42"/>
    </location>
    <ligand>
        <name>Mg(2+)</name>
        <dbReference type="ChEBI" id="CHEBI:18420"/>
        <label>2</label>
    </ligand>
</feature>
<feature type="binding site" evidence="2">
    <location>
        <position position="40"/>
    </location>
    <ligand>
        <name>Mg(2+)</name>
        <dbReference type="ChEBI" id="CHEBI:18420"/>
        <label>4</label>
    </ligand>
</feature>
<keyword evidence="2" id="KW-0067">ATP-binding</keyword>
<keyword evidence="2" id="KW-0479">Metal-binding</keyword>
<feature type="binding site" evidence="2">
    <location>
        <position position="218"/>
    </location>
    <ligand>
        <name>Mg(2+)</name>
        <dbReference type="ChEBI" id="CHEBI:18420"/>
        <label>3</label>
    </ligand>
</feature>
<comment type="caution">
    <text evidence="2">Lacks conserved residue(s) required for the propagation of feature annotation.</text>
</comment>
<feature type="binding site" evidence="2">
    <location>
        <position position="25"/>
    </location>
    <ligand>
        <name>Mg(2+)</name>
        <dbReference type="ChEBI" id="CHEBI:18420"/>
        <label>3</label>
    </ligand>
</feature>
<dbReference type="UniPathway" id="UPA00060">
    <property type="reaction ID" value="UER00142"/>
</dbReference>
<keyword evidence="2" id="KW-0808">Transferase</keyword>
<reference evidence="5 6" key="1">
    <citation type="submission" date="2018-10" db="EMBL/GenBank/DDBJ databases">
        <title>Genomic Encyclopedia of Type Strains, Phase IV (KMG-IV): sequencing the most valuable type-strain genomes for metagenomic binning, comparative biology and taxonomic classification.</title>
        <authorList>
            <person name="Goeker M."/>
        </authorList>
    </citation>
    <scope>NUCLEOTIDE SEQUENCE [LARGE SCALE GENOMIC DNA]</scope>
    <source>
        <strain evidence="5 6">DSM 22008</strain>
    </source>
</reference>
<dbReference type="InterPro" id="IPR006283">
    <property type="entry name" value="ThiL-like"/>
</dbReference>
<comment type="function">
    <text evidence="2">Catalyzes the ATP-dependent phosphorylation of thiamine-monophosphate (TMP) to form thiamine-pyrophosphate (TPP), the active form of vitamin B1.</text>
</comment>
<comment type="catalytic activity">
    <reaction evidence="2">
        <text>thiamine phosphate + ATP = thiamine diphosphate + ADP</text>
        <dbReference type="Rhea" id="RHEA:15913"/>
        <dbReference type="ChEBI" id="CHEBI:30616"/>
        <dbReference type="ChEBI" id="CHEBI:37575"/>
        <dbReference type="ChEBI" id="CHEBI:58937"/>
        <dbReference type="ChEBI" id="CHEBI:456216"/>
        <dbReference type="EC" id="2.7.4.16"/>
    </reaction>
</comment>
<keyword evidence="6" id="KW-1185">Reference proteome</keyword>
<evidence type="ECO:0000256" key="1">
    <source>
        <dbReference type="ARBA" id="ARBA00022977"/>
    </source>
</evidence>
<dbReference type="InterPro" id="IPR016188">
    <property type="entry name" value="PurM-like_N"/>
</dbReference>
<name>A0A420WKJ7_9PROT</name>
<comment type="pathway">
    <text evidence="2">Cofactor biosynthesis; thiamine diphosphate biosynthesis; thiamine diphosphate from thiamine phosphate: step 1/1.</text>
</comment>
<keyword evidence="2 5" id="KW-0418">Kinase</keyword>
<sequence length="330" mass="35607">MKEFDWIKSFLAPLVGKEGLNLEDDAALYTPPAGQDLILTKDTLVEGVHFLEGEYGADTAQRLLAVNLSDLAAKGARPVGYLLSTAWPKHLNASSLTDCMRDFAQGLANIQSAYNFKLFGGDTVRIDGPMTISATLLGGVPSGAMVRRSGAELGDIVWASGNIGDAHLGLMVALQNDDLKAYMPSSEEAHYWEESFRFPVPRLSFVDSLRLYANACADISDGVFSEALHIANASNLRIELFLSCVPLSEASQKWCLAGDEEERRMRLSSAGDDYELLFTAPSKHSHAIQDAAKAIGLRVTKIGRVTEGSGLNCVGMNGQPVAITKHGYSH</sequence>
<feature type="binding site" evidence="2">
    <location>
        <position position="220"/>
    </location>
    <ligand>
        <name>ATP</name>
        <dbReference type="ChEBI" id="CHEBI:30616"/>
    </ligand>
</feature>
<proteinExistence type="inferred from homology"/>
<dbReference type="Gene3D" id="3.90.650.10">
    <property type="entry name" value="PurM-like C-terminal domain"/>
    <property type="match status" value="1"/>
</dbReference>
<feature type="domain" description="PurM-like N-terminal" evidence="3">
    <location>
        <begin position="24"/>
        <end position="139"/>
    </location>
</feature>
<feature type="binding site" evidence="2">
    <location>
        <position position="70"/>
    </location>
    <ligand>
        <name>Mg(2+)</name>
        <dbReference type="ChEBI" id="CHEBI:18420"/>
        <label>2</label>
    </ligand>
</feature>
<feature type="domain" description="PurM-like C-terminal" evidence="4">
    <location>
        <begin position="213"/>
        <end position="311"/>
    </location>
</feature>
<dbReference type="InterPro" id="IPR010918">
    <property type="entry name" value="PurM-like_C_dom"/>
</dbReference>
<dbReference type="OrthoDB" id="9802811at2"/>
<dbReference type="SUPFAM" id="SSF56042">
    <property type="entry name" value="PurM C-terminal domain-like"/>
    <property type="match status" value="1"/>
</dbReference>
<feature type="binding site" evidence="2">
    <location>
        <position position="70"/>
    </location>
    <ligand>
        <name>Mg(2+)</name>
        <dbReference type="ChEBI" id="CHEBI:18420"/>
        <label>3</label>
    </ligand>
</feature>